<dbReference type="Pfam" id="PF13087">
    <property type="entry name" value="AAA_12"/>
    <property type="match status" value="1"/>
</dbReference>
<name>A0ABQ2SAR2_9DEIO</name>
<evidence type="ECO:0000259" key="1">
    <source>
        <dbReference type="Pfam" id="PF13086"/>
    </source>
</evidence>
<dbReference type="InterPro" id="IPR041677">
    <property type="entry name" value="DNA2/NAM7_AAA_11"/>
</dbReference>
<dbReference type="PANTHER" id="PTHR10887">
    <property type="entry name" value="DNA2/NAM7 HELICASE FAMILY"/>
    <property type="match status" value="1"/>
</dbReference>
<dbReference type="Proteomes" id="UP000644548">
    <property type="component" value="Unassembled WGS sequence"/>
</dbReference>
<proteinExistence type="predicted"/>
<evidence type="ECO:0008006" key="5">
    <source>
        <dbReference type="Google" id="ProtNLM"/>
    </source>
</evidence>
<feature type="domain" description="DNA2/NAM7 helicase helicase" evidence="1">
    <location>
        <begin position="691"/>
        <end position="812"/>
    </location>
</feature>
<dbReference type="EMBL" id="BMQN01000015">
    <property type="protein sequence ID" value="GGS05708.1"/>
    <property type="molecule type" value="Genomic_DNA"/>
</dbReference>
<dbReference type="Gene3D" id="3.40.50.300">
    <property type="entry name" value="P-loop containing nucleotide triphosphate hydrolases"/>
    <property type="match status" value="3"/>
</dbReference>
<comment type="caution">
    <text evidence="3">The sequence shown here is derived from an EMBL/GenBank/DDBJ whole genome shotgun (WGS) entry which is preliminary data.</text>
</comment>
<dbReference type="RefSeq" id="WP_189074482.1">
    <property type="nucleotide sequence ID" value="NZ_BMQN01000015.1"/>
</dbReference>
<feature type="domain" description="DNA2/NAM7 helicase helicase" evidence="1">
    <location>
        <begin position="426"/>
        <end position="492"/>
    </location>
</feature>
<dbReference type="CDD" id="cd18808">
    <property type="entry name" value="SF1_C_Upf1"/>
    <property type="match status" value="1"/>
</dbReference>
<dbReference type="InterPro" id="IPR027417">
    <property type="entry name" value="P-loop_NTPase"/>
</dbReference>
<gene>
    <name evidence="3" type="ORF">GCM10008960_35260</name>
</gene>
<sequence length="1106" mass="122954">MRVSDLPLAFEHTWTFSQDDSPPAPGQAAPQVDVRSEVRFHYSELLEELRVTAGDLSWPVKAAAKDDANVKLLLGRGLPYVAWVTSRQGPSFTVQVHAFPVSYRLPEPHALGVDDAVVDRMRALTGAKITAERAVELLADDLAIPALPGGLPRFLYVGSPNRHPDSESYLRLLGRRYNADVAFQDGQWLVVFVTMIKHRRVTNRPVTLLEAAWTFQNVTLAAKDRERLLALTSEVMQDQRSYLKLWEQYQAVERRRGEQLARTLGAMPYTERPEYRAGFWTFRASATPEQLATLRQHPGLTLRATEVRPADLGTDVPPAAGRRPPQEFIGEYAGEPHGALRVLPLNGDESLPPPSGWLSLSLAGDQAQFGRRDRARLAIEQAKTAMPQLALLLEGQEVPQRRLHREPALPPRSQAAAAFRGTPTARQVEALDVALNTPDIALIQGPPGTGKTRVIAALQQRLADIAQDRAHLPGHTLLTSAQHAAVENAAAATQVFGLPAVKLGRSRRFAEDFSDGVDHWRRNMIGGLQARLSDTADQPLEVTFVRLRDEVLRVTTAPSPRDDLQQVIRLVLEAGGPHLQASTRDQLQEWLDEFGPAEVDQADREYVLTAVRALRTTPEAFADDGPRMARRCLRRLDDTPLPMPLTAADRAVLTASAGWTSDAAPPFLPGVAEVKARLVTALQPQLASPRLQRADRSTVERLNAALEELRQAARKEKGGLQTVLHDMLATLENDPDGTREAVKNYTAVLAATCQQSDSYTVRQIRTALGNQTRVFENVVIDEAARVHPLDLLIPMAQAERRIILVGDHRQLPHLLEPDVERELQAGWQDQSVRDANAEALHQSLFERLFTILQEHEKRDGIRRVVTLDQQYRMHPVLGQFVSDTFYAAHNPSEAFSSGRPAEDFSHDLSPYEGAVAAWLDVPHDRGGERGRQSKSRPVEAQVVAKEAARLLQARPDLSIGVISFYADQVREIRRAMEPLGLTERGEDGEYRIHPNVQETYDLQGRSRERLRVGTVDAFQGMEFDVVLLSLTRSNTLPGQTPEQQRRRYGHLTLDNRLCVAMSRQQRLLLLVGDTGMLPPDDAHSAVPALDRFYQLCKGAYGRIVSA</sequence>
<dbReference type="InterPro" id="IPR041679">
    <property type="entry name" value="DNA2/NAM7-like_C"/>
</dbReference>
<evidence type="ECO:0000313" key="4">
    <source>
        <dbReference type="Proteomes" id="UP000644548"/>
    </source>
</evidence>
<evidence type="ECO:0000259" key="2">
    <source>
        <dbReference type="Pfam" id="PF13087"/>
    </source>
</evidence>
<dbReference type="PANTHER" id="PTHR10887:SF495">
    <property type="entry name" value="HELICASE SENATAXIN ISOFORM X1-RELATED"/>
    <property type="match status" value="1"/>
</dbReference>
<reference evidence="4" key="1">
    <citation type="journal article" date="2019" name="Int. J. Syst. Evol. Microbiol.">
        <title>The Global Catalogue of Microorganisms (GCM) 10K type strain sequencing project: providing services to taxonomists for standard genome sequencing and annotation.</title>
        <authorList>
            <consortium name="The Broad Institute Genomics Platform"/>
            <consortium name="The Broad Institute Genome Sequencing Center for Infectious Disease"/>
            <person name="Wu L."/>
            <person name="Ma J."/>
        </authorList>
    </citation>
    <scope>NUCLEOTIDE SEQUENCE [LARGE SCALE GENOMIC DNA]</scope>
    <source>
        <strain evidence="4">JCM 31405</strain>
    </source>
</reference>
<dbReference type="Pfam" id="PF13086">
    <property type="entry name" value="AAA_11"/>
    <property type="match status" value="2"/>
</dbReference>
<keyword evidence="4" id="KW-1185">Reference proteome</keyword>
<feature type="domain" description="DNA2/NAM7 helicase-like C-terminal" evidence="2">
    <location>
        <begin position="841"/>
        <end position="1074"/>
    </location>
</feature>
<evidence type="ECO:0000313" key="3">
    <source>
        <dbReference type="EMBL" id="GGS05708.1"/>
    </source>
</evidence>
<dbReference type="SUPFAM" id="SSF52540">
    <property type="entry name" value="P-loop containing nucleoside triphosphate hydrolases"/>
    <property type="match status" value="1"/>
</dbReference>
<accession>A0ABQ2SAR2</accession>
<dbReference type="InterPro" id="IPR047187">
    <property type="entry name" value="SF1_C_Upf1"/>
</dbReference>
<organism evidence="3 4">
    <name type="scientific">Deinococcus sedimenti</name>
    <dbReference type="NCBI Taxonomy" id="1867090"/>
    <lineage>
        <taxon>Bacteria</taxon>
        <taxon>Thermotogati</taxon>
        <taxon>Deinococcota</taxon>
        <taxon>Deinococci</taxon>
        <taxon>Deinococcales</taxon>
        <taxon>Deinococcaceae</taxon>
        <taxon>Deinococcus</taxon>
    </lineage>
</organism>
<dbReference type="InterPro" id="IPR045055">
    <property type="entry name" value="DNA2/NAM7-like"/>
</dbReference>
<protein>
    <recommendedName>
        <fullName evidence="5">AAA family ATPase</fullName>
    </recommendedName>
</protein>